<dbReference type="OrthoDB" id="948686at2"/>
<dbReference type="EMBL" id="CP025096">
    <property type="protein sequence ID" value="AUD04148.1"/>
    <property type="molecule type" value="Genomic_DNA"/>
</dbReference>
<sequence>MKATKIFLFILSSSVLLNSCKKDDAQPQTIANVLTGGDFETSPYSTWISDVSKNSVTRPTSYTVDYSTEAASSPTHSIKVSCSAAPSDSTYQLFQQSLTTSSTPIPTGAKLTLKAKIKTVNMQGEGISMAMGGYKGVNDNYASAFFTETRGKVAITGTNDFKEYTLTFDSFPANTQNLYVIFFFLPKTTGTVYYDDVTLSVN</sequence>
<keyword evidence="2" id="KW-1185">Reference proteome</keyword>
<evidence type="ECO:0000313" key="2">
    <source>
        <dbReference type="Proteomes" id="UP000232883"/>
    </source>
</evidence>
<proteinExistence type="predicted"/>
<gene>
    <name evidence="1" type="ORF">CWM47_21310</name>
</gene>
<name>A0A2K8Z2P9_9BACT</name>
<dbReference type="RefSeq" id="WP_100990214.1">
    <property type="nucleotide sequence ID" value="NZ_CP025096.1"/>
</dbReference>
<organism evidence="1 2">
    <name type="scientific">Spirosoma pollinicola</name>
    <dbReference type="NCBI Taxonomy" id="2057025"/>
    <lineage>
        <taxon>Bacteria</taxon>
        <taxon>Pseudomonadati</taxon>
        <taxon>Bacteroidota</taxon>
        <taxon>Cytophagia</taxon>
        <taxon>Cytophagales</taxon>
        <taxon>Cytophagaceae</taxon>
        <taxon>Spirosoma</taxon>
    </lineage>
</organism>
<protein>
    <submittedName>
        <fullName evidence="1">Uncharacterized protein</fullName>
    </submittedName>
</protein>
<dbReference type="Gene3D" id="2.60.120.260">
    <property type="entry name" value="Galactose-binding domain-like"/>
    <property type="match status" value="1"/>
</dbReference>
<dbReference type="AlphaFoldDB" id="A0A2K8Z2P9"/>
<accession>A0A2K8Z2P9</accession>
<evidence type="ECO:0000313" key="1">
    <source>
        <dbReference type="EMBL" id="AUD04148.1"/>
    </source>
</evidence>
<dbReference type="Proteomes" id="UP000232883">
    <property type="component" value="Chromosome"/>
</dbReference>
<dbReference type="KEGG" id="spir:CWM47_21310"/>
<reference evidence="1 2" key="1">
    <citation type="submission" date="2017-11" db="EMBL/GenBank/DDBJ databases">
        <title>Taxonomic description and genome sequences of Spirosoma HA7 sp. nov., isolated from pollen microhabitat of Corylus avellana.</title>
        <authorList>
            <person name="Ambika Manirajan B."/>
            <person name="Suarez C."/>
            <person name="Ratering S."/>
            <person name="Geissler-Plaum R."/>
            <person name="Cardinale M."/>
            <person name="Sylvia S."/>
        </authorList>
    </citation>
    <scope>NUCLEOTIDE SEQUENCE [LARGE SCALE GENOMIC DNA]</scope>
    <source>
        <strain evidence="1 2">HA7</strain>
    </source>
</reference>